<dbReference type="InterPro" id="IPR036291">
    <property type="entry name" value="NAD(P)-bd_dom_sf"/>
</dbReference>
<comment type="similarity">
    <text evidence="1 3">Belongs to the short-chain dehydrogenases/reductases (SDR) family.</text>
</comment>
<dbReference type="PRINTS" id="PR00081">
    <property type="entry name" value="GDHRDH"/>
</dbReference>
<accession>A0A395NNE4</accession>
<keyword evidence="5" id="KW-1185">Reference proteome</keyword>
<dbReference type="Pfam" id="PF00106">
    <property type="entry name" value="adh_short"/>
    <property type="match status" value="1"/>
</dbReference>
<keyword evidence="2" id="KW-0560">Oxidoreductase</keyword>
<dbReference type="EMBL" id="PXOA01000278">
    <property type="protein sequence ID" value="RFU77519.1"/>
    <property type="molecule type" value="Genomic_DNA"/>
</dbReference>
<dbReference type="STRING" id="490622.A0A395NNE4"/>
<proteinExistence type="inferred from homology"/>
<dbReference type="OrthoDB" id="191139at2759"/>
<dbReference type="Proteomes" id="UP000266272">
    <property type="component" value="Unassembled WGS sequence"/>
</dbReference>
<evidence type="ECO:0000256" key="1">
    <source>
        <dbReference type="ARBA" id="ARBA00006484"/>
    </source>
</evidence>
<evidence type="ECO:0000313" key="5">
    <source>
        <dbReference type="Proteomes" id="UP000266272"/>
    </source>
</evidence>
<dbReference type="SUPFAM" id="SSF51735">
    <property type="entry name" value="NAD(P)-binding Rossmann-fold domains"/>
    <property type="match status" value="1"/>
</dbReference>
<protein>
    <submittedName>
        <fullName evidence="4">Ww domain-containing oxidoreductase</fullName>
    </submittedName>
</protein>
<reference evidence="4 5" key="1">
    <citation type="journal article" date="2018" name="PLoS Pathog.">
        <title>Evolution of structural diversity of trichothecenes, a family of toxins produced by plant pathogenic and entomopathogenic fungi.</title>
        <authorList>
            <person name="Proctor R.H."/>
            <person name="McCormick S.P."/>
            <person name="Kim H.S."/>
            <person name="Cardoza R.E."/>
            <person name="Stanley A.M."/>
            <person name="Lindo L."/>
            <person name="Kelly A."/>
            <person name="Brown D.W."/>
            <person name="Lee T."/>
            <person name="Vaughan M.M."/>
            <person name="Alexander N.J."/>
            <person name="Busman M."/>
            <person name="Gutierrez S."/>
        </authorList>
    </citation>
    <scope>NUCLEOTIDE SEQUENCE [LARGE SCALE GENOMIC DNA]</scope>
    <source>
        <strain evidence="4 5">IBT 40837</strain>
    </source>
</reference>
<gene>
    <name evidence="4" type="ORF">TARUN_4733</name>
</gene>
<dbReference type="AlphaFoldDB" id="A0A395NNE4"/>
<organism evidence="4 5">
    <name type="scientific">Trichoderma arundinaceum</name>
    <dbReference type="NCBI Taxonomy" id="490622"/>
    <lineage>
        <taxon>Eukaryota</taxon>
        <taxon>Fungi</taxon>
        <taxon>Dikarya</taxon>
        <taxon>Ascomycota</taxon>
        <taxon>Pezizomycotina</taxon>
        <taxon>Sordariomycetes</taxon>
        <taxon>Hypocreomycetidae</taxon>
        <taxon>Hypocreales</taxon>
        <taxon>Hypocreaceae</taxon>
        <taxon>Trichoderma</taxon>
    </lineage>
</organism>
<evidence type="ECO:0000256" key="2">
    <source>
        <dbReference type="ARBA" id="ARBA00023002"/>
    </source>
</evidence>
<dbReference type="Gene3D" id="3.40.50.720">
    <property type="entry name" value="NAD(P)-binding Rossmann-like Domain"/>
    <property type="match status" value="1"/>
</dbReference>
<dbReference type="PRINTS" id="PR00080">
    <property type="entry name" value="SDRFAMILY"/>
</dbReference>
<comment type="caution">
    <text evidence="4">The sequence shown here is derived from an EMBL/GenBank/DDBJ whole genome shotgun (WGS) entry which is preliminary data.</text>
</comment>
<dbReference type="PANTHER" id="PTHR24320">
    <property type="entry name" value="RETINOL DEHYDROGENASE"/>
    <property type="match status" value="1"/>
</dbReference>
<name>A0A395NNE4_TRIAR</name>
<evidence type="ECO:0000313" key="4">
    <source>
        <dbReference type="EMBL" id="RFU77519.1"/>
    </source>
</evidence>
<dbReference type="PANTHER" id="PTHR24320:SF283">
    <property type="entry name" value="RETINOL DEHYDROGENASE 11"/>
    <property type="match status" value="1"/>
</dbReference>
<dbReference type="GO" id="GO:0016491">
    <property type="term" value="F:oxidoreductase activity"/>
    <property type="evidence" value="ECO:0007669"/>
    <property type="project" value="UniProtKB-KW"/>
</dbReference>
<dbReference type="InterPro" id="IPR002347">
    <property type="entry name" value="SDR_fam"/>
</dbReference>
<sequence length="327" mass="35953">MVREYDTNTTGDDLLKDLSREIKGKVVLTTGVTLGTLGGYFVETIAKAQPAGLILAGRSLEKSQKTADALKAAHPDIDIRTLQLELSSLAAVREAAATVNSWQDVPHIDVLVNNAGLMATDFKLTVDGYELQFASNHLGHFLFTNLIMDKLLAAKAPRVVNVSSDGHRLNPIRWADYNFRNGESYNRWHAYGQSKTANMLMALSLAEKLGPKHGLTAFSLHPGVISTSLGNHLDFSVAVPELAAVDKAFGNAEGWEDFKWKSPERGVATHIYAAFEPSLKEHNGAYLENSHIADPYTETVKPWATSKTEADRLWKLSEKLVGQEFSY</sequence>
<evidence type="ECO:0000256" key="3">
    <source>
        <dbReference type="RuleBase" id="RU000363"/>
    </source>
</evidence>